<feature type="compositionally biased region" description="Basic and acidic residues" evidence="9">
    <location>
        <begin position="466"/>
        <end position="480"/>
    </location>
</feature>
<protein>
    <recommendedName>
        <fullName evidence="14">Transcriptional regulator ATRX</fullName>
    </recommendedName>
</protein>
<dbReference type="SUPFAM" id="SSF52540">
    <property type="entry name" value="P-loop containing nucleoside triphosphate hydrolases"/>
    <property type="match status" value="2"/>
</dbReference>
<dbReference type="PROSITE" id="PS51192">
    <property type="entry name" value="HELICASE_ATP_BIND_1"/>
    <property type="match status" value="1"/>
</dbReference>
<comment type="subcellular location">
    <subcellularLocation>
        <location evidence="1">Nucleus</location>
    </subcellularLocation>
</comment>
<feature type="domain" description="Helicase C-terminal" evidence="11">
    <location>
        <begin position="1092"/>
        <end position="1305"/>
    </location>
</feature>
<evidence type="ECO:0000256" key="4">
    <source>
        <dbReference type="ARBA" id="ARBA00022801"/>
    </source>
</evidence>
<dbReference type="OrthoDB" id="448448at2759"/>
<dbReference type="Gene3D" id="3.40.50.300">
    <property type="entry name" value="P-loop containing nucleotide triphosphate hydrolases"/>
    <property type="match status" value="1"/>
</dbReference>
<feature type="region of interest" description="Disordered" evidence="9">
    <location>
        <begin position="351"/>
        <end position="405"/>
    </location>
</feature>
<evidence type="ECO:0000259" key="10">
    <source>
        <dbReference type="PROSITE" id="PS51192"/>
    </source>
</evidence>
<feature type="domain" description="Helicase ATP-binding" evidence="10">
    <location>
        <begin position="742"/>
        <end position="929"/>
    </location>
</feature>
<gene>
    <name evidence="12" type="ORF">DSTB1V02_LOCUS9601</name>
</gene>
<evidence type="ECO:0008006" key="14">
    <source>
        <dbReference type="Google" id="ProtNLM"/>
    </source>
</evidence>
<dbReference type="GO" id="GO:0016887">
    <property type="term" value="F:ATP hydrolysis activity"/>
    <property type="evidence" value="ECO:0007669"/>
    <property type="project" value="InterPro"/>
</dbReference>
<feature type="compositionally biased region" description="Basic and acidic residues" evidence="9">
    <location>
        <begin position="556"/>
        <end position="566"/>
    </location>
</feature>
<feature type="region of interest" description="Disordered" evidence="9">
    <location>
        <begin position="256"/>
        <end position="313"/>
    </location>
</feature>
<sequence length="1305" mass="150101">MGRTIEKCVPDAPQILNDMMLRNSHLEVNSYTFSNDPTSEEEMKRKRMMLMDWDSEKQTVSESQEGMESEKSFVEREVEHGKTQTENIIMKVEPIEMEAEDSFPLSPTKFIPNLLKILPSANDAPTQIILCAPEAKERDAGGDSMSITEDEDYDWRIMEDYDQAGLEIVAEHISHDSEDTEDGDSDSTQKIKFCCDVIVENSDEELNEEGTVQEPHETENVGSPDLLDQYLRASSDEKLGTLGAKKELMFQGHESENDFWEGDSTSTFSSSDEDTDSDRSSQKVKLKTMKRISMESQEKQKRPPHLNVGHEQRHRRVLLNDSLLASDHTAYDGKKYKRLALKQTMKMLPKAVENDTSGEEDEEDMDDLLGRQKMRGQRVSKKRADNDGDRRKCNLEKVDDGSSDVKRKDEICMSLGPHVYKEQLSLVEVNRKILESILGSYDSQGTAVSFNASNDSGTESEENDQNEGKVQKKKKNDEKTGMNIEMEVGIEEESFEKDNDDGEELMDMVQMKLKPKKEKSAAIREALKLLKMKFSDTDTSEEEEKSRKLEKTRKKERQDHDGDILSRGKKRQYQIQDLGGTDFENDEASKQRAKRKKEDESHPSSCYFATPSQMADSDEDGDNVEVTRQNNDSQENRHRRNISKILEESHLKMSTQEAILEERHHRTRISEKWKHFDEVMPKEQKEVMNLSRASDDLILDFDQETKERVQVHPLLAQKMKRHQREGIRFMFDACIESVRRKNQEGVLGSGCILGHSMGLGKTLQVVAFLHTILTSKALGFKTALVLCPYNTVLNWDQEFKIWLEGQDLKKIDIFNMANEKNVKLRKYRVKQWHRGGGVMIIGYNRFRILANPSNEKLKKRHRKRLKEAFINPGPDLVVCDEGHILKNEKSLNCRILNQIRTRRRIVLTGTPLQNNLKEYYCMIQFVKPNLLGTMKEFTNRFVNPIENGQHSDSTVEDVKVMKRRSHVLHDLLKDCVQRKDDGELAPFLPPKLEYVVSVRLSPIQIDLYQHYLENYCRFRKGLRGGGISLFSDFQALSRIWTHPKTLIMHGNMMEVKATDERAQSLWWKKIIEESGVNVEDYALSGKMVLLANILHYCEIIKDKVLVFTQSRLCLDLVEQFLKFLASNRDQIFMTLDPETVLEETAETPGANDAGSKRGEQRSQEYDPRKGSWVQGRDYFRIDGSTDVCTRKDITTLINDPENHRARLLLISTKAGGMGINLVGANRVVILDTSWNPSNDVQALSRVYRMGQLKQVYVYRFFAKVTFSLACSFGKGVLSVEFRNRLTLANDRDVIEMELKRGQDVR</sequence>
<keyword evidence="13" id="KW-1185">Reference proteome</keyword>
<dbReference type="PANTHER" id="PTHR45797:SF3">
    <property type="entry name" value="TRANSCRIPTIONAL REGULATOR ATRX HOMOLOG"/>
    <property type="match status" value="1"/>
</dbReference>
<comment type="similarity">
    <text evidence="2">Belongs to the SNF2/RAD54 helicase family.</text>
</comment>
<feature type="compositionally biased region" description="Acidic residues" evidence="9">
    <location>
        <begin position="488"/>
        <end position="504"/>
    </location>
</feature>
<dbReference type="GO" id="GO:0004386">
    <property type="term" value="F:helicase activity"/>
    <property type="evidence" value="ECO:0007669"/>
    <property type="project" value="UniProtKB-KW"/>
</dbReference>
<dbReference type="GO" id="GO:0003677">
    <property type="term" value="F:DNA binding"/>
    <property type="evidence" value="ECO:0007669"/>
    <property type="project" value="UniProtKB-KW"/>
</dbReference>
<feature type="compositionally biased region" description="Acidic residues" evidence="9">
    <location>
        <begin position="356"/>
        <end position="367"/>
    </location>
</feature>
<keyword evidence="8" id="KW-0539">Nucleus</keyword>
<feature type="compositionally biased region" description="Basic residues" evidence="9">
    <location>
        <begin position="372"/>
        <end position="381"/>
    </location>
</feature>
<dbReference type="InterPro" id="IPR001650">
    <property type="entry name" value="Helicase_C-like"/>
</dbReference>
<accession>A0A7R9A964</accession>
<dbReference type="PROSITE" id="PS51194">
    <property type="entry name" value="HELICASE_CTER"/>
    <property type="match status" value="1"/>
</dbReference>
<proteinExistence type="inferred from homology"/>
<feature type="compositionally biased region" description="Polar residues" evidence="9">
    <location>
        <begin position="445"/>
        <end position="457"/>
    </location>
</feature>
<dbReference type="InterPro" id="IPR038718">
    <property type="entry name" value="SNF2-like_sf"/>
</dbReference>
<dbReference type="Gene3D" id="3.40.50.10810">
    <property type="entry name" value="Tandem AAA-ATPase domain"/>
    <property type="match status" value="1"/>
</dbReference>
<feature type="region of interest" description="Disordered" evidence="9">
    <location>
        <begin position="58"/>
        <end position="81"/>
    </location>
</feature>
<evidence type="ECO:0000256" key="7">
    <source>
        <dbReference type="ARBA" id="ARBA00023125"/>
    </source>
</evidence>
<dbReference type="InterPro" id="IPR044574">
    <property type="entry name" value="ARIP4-like"/>
</dbReference>
<feature type="region of interest" description="Disordered" evidence="9">
    <location>
        <begin position="445"/>
        <end position="504"/>
    </location>
</feature>
<evidence type="ECO:0000259" key="11">
    <source>
        <dbReference type="PROSITE" id="PS51194"/>
    </source>
</evidence>
<dbReference type="InterPro" id="IPR049730">
    <property type="entry name" value="SNF2/RAD54-like_C"/>
</dbReference>
<dbReference type="GO" id="GO:0005524">
    <property type="term" value="F:ATP binding"/>
    <property type="evidence" value="ECO:0007669"/>
    <property type="project" value="UniProtKB-KW"/>
</dbReference>
<dbReference type="InterPro" id="IPR027417">
    <property type="entry name" value="P-loop_NTPase"/>
</dbReference>
<dbReference type="SMART" id="SM00487">
    <property type="entry name" value="DEXDc"/>
    <property type="match status" value="1"/>
</dbReference>
<dbReference type="SMART" id="SM00490">
    <property type="entry name" value="HELICc"/>
    <property type="match status" value="1"/>
</dbReference>
<dbReference type="Proteomes" id="UP000677054">
    <property type="component" value="Unassembled WGS sequence"/>
</dbReference>
<evidence type="ECO:0000256" key="9">
    <source>
        <dbReference type="SAM" id="MobiDB-lite"/>
    </source>
</evidence>
<evidence type="ECO:0000256" key="5">
    <source>
        <dbReference type="ARBA" id="ARBA00022806"/>
    </source>
</evidence>
<dbReference type="GO" id="GO:0005634">
    <property type="term" value="C:nucleus"/>
    <property type="evidence" value="ECO:0007669"/>
    <property type="project" value="UniProtKB-SubCell"/>
</dbReference>
<keyword evidence="5" id="KW-0347">Helicase</keyword>
<feature type="region of interest" description="Disordered" evidence="9">
    <location>
        <begin position="1144"/>
        <end position="1170"/>
    </location>
</feature>
<dbReference type="PANTHER" id="PTHR45797">
    <property type="entry name" value="RAD54-LIKE"/>
    <property type="match status" value="1"/>
</dbReference>
<dbReference type="InterPro" id="IPR000330">
    <property type="entry name" value="SNF2_N"/>
</dbReference>
<feature type="region of interest" description="Disordered" evidence="9">
    <location>
        <begin position="535"/>
        <end position="642"/>
    </location>
</feature>
<feature type="compositionally biased region" description="Basic and acidic residues" evidence="9">
    <location>
        <begin position="382"/>
        <end position="405"/>
    </location>
</feature>
<keyword evidence="3" id="KW-0547">Nucleotide-binding</keyword>
<keyword evidence="4" id="KW-0378">Hydrolase</keyword>
<evidence type="ECO:0000256" key="1">
    <source>
        <dbReference type="ARBA" id="ARBA00004123"/>
    </source>
</evidence>
<keyword evidence="6" id="KW-0067">ATP-binding</keyword>
<dbReference type="EMBL" id="LR902018">
    <property type="protein sequence ID" value="CAD7249814.1"/>
    <property type="molecule type" value="Genomic_DNA"/>
</dbReference>
<reference evidence="12" key="1">
    <citation type="submission" date="2020-11" db="EMBL/GenBank/DDBJ databases">
        <authorList>
            <person name="Tran Van P."/>
        </authorList>
    </citation>
    <scope>NUCLEOTIDE SEQUENCE</scope>
</reference>
<keyword evidence="7" id="KW-0238">DNA-binding</keyword>
<evidence type="ECO:0000256" key="3">
    <source>
        <dbReference type="ARBA" id="ARBA00022741"/>
    </source>
</evidence>
<dbReference type="CDD" id="cd18793">
    <property type="entry name" value="SF2_C_SNF"/>
    <property type="match status" value="1"/>
</dbReference>
<evidence type="ECO:0000256" key="6">
    <source>
        <dbReference type="ARBA" id="ARBA00022840"/>
    </source>
</evidence>
<dbReference type="InterPro" id="IPR014001">
    <property type="entry name" value="Helicase_ATP-bd"/>
</dbReference>
<evidence type="ECO:0000256" key="8">
    <source>
        <dbReference type="ARBA" id="ARBA00023242"/>
    </source>
</evidence>
<dbReference type="Pfam" id="PF00176">
    <property type="entry name" value="SNF2-rel_dom"/>
    <property type="match status" value="1"/>
</dbReference>
<feature type="compositionally biased region" description="Basic and acidic residues" evidence="9">
    <location>
        <begin position="1154"/>
        <end position="1169"/>
    </location>
</feature>
<evidence type="ECO:0000256" key="2">
    <source>
        <dbReference type="ARBA" id="ARBA00007025"/>
    </source>
</evidence>
<feature type="region of interest" description="Disordered" evidence="9">
    <location>
        <begin position="205"/>
        <end position="225"/>
    </location>
</feature>
<name>A0A7R9A964_9CRUS</name>
<feature type="compositionally biased region" description="Basic and acidic residues" evidence="9">
    <location>
        <begin position="68"/>
        <end position="81"/>
    </location>
</feature>
<feature type="compositionally biased region" description="Basic and acidic residues" evidence="9">
    <location>
        <begin position="292"/>
        <end position="301"/>
    </location>
</feature>
<evidence type="ECO:0000313" key="13">
    <source>
        <dbReference type="Proteomes" id="UP000677054"/>
    </source>
</evidence>
<dbReference type="EMBL" id="CAJPEV010002501">
    <property type="protein sequence ID" value="CAG0897123.1"/>
    <property type="molecule type" value="Genomic_DNA"/>
</dbReference>
<evidence type="ECO:0000313" key="12">
    <source>
        <dbReference type="EMBL" id="CAD7249814.1"/>
    </source>
</evidence>
<organism evidence="12">
    <name type="scientific">Darwinula stevensoni</name>
    <dbReference type="NCBI Taxonomy" id="69355"/>
    <lineage>
        <taxon>Eukaryota</taxon>
        <taxon>Metazoa</taxon>
        <taxon>Ecdysozoa</taxon>
        <taxon>Arthropoda</taxon>
        <taxon>Crustacea</taxon>
        <taxon>Oligostraca</taxon>
        <taxon>Ostracoda</taxon>
        <taxon>Podocopa</taxon>
        <taxon>Podocopida</taxon>
        <taxon>Darwinulocopina</taxon>
        <taxon>Darwinuloidea</taxon>
        <taxon>Darwinulidae</taxon>
        <taxon>Darwinula</taxon>
    </lineage>
</organism>
<dbReference type="Pfam" id="PF00271">
    <property type="entry name" value="Helicase_C"/>
    <property type="match status" value="1"/>
</dbReference>